<protein>
    <submittedName>
        <fullName evidence="2">Uncharacterized protein</fullName>
    </submittedName>
</protein>
<proteinExistence type="predicted"/>
<reference evidence="2 3" key="1">
    <citation type="submission" date="2019-05" db="EMBL/GenBank/DDBJ databases">
        <title>Another draft genome of Portunus trituberculatus and its Hox gene families provides insights of decapod evolution.</title>
        <authorList>
            <person name="Jeong J.-H."/>
            <person name="Song I."/>
            <person name="Kim S."/>
            <person name="Choi T."/>
            <person name="Kim D."/>
            <person name="Ryu S."/>
            <person name="Kim W."/>
        </authorList>
    </citation>
    <scope>NUCLEOTIDE SEQUENCE [LARGE SCALE GENOMIC DNA]</scope>
    <source>
        <tissue evidence="2">Muscle</tissue>
    </source>
</reference>
<comment type="caution">
    <text evidence="2">The sequence shown here is derived from an EMBL/GenBank/DDBJ whole genome shotgun (WGS) entry which is preliminary data.</text>
</comment>
<gene>
    <name evidence="2" type="ORF">E2C01_063221</name>
</gene>
<evidence type="ECO:0000256" key="1">
    <source>
        <dbReference type="SAM" id="MobiDB-lite"/>
    </source>
</evidence>
<dbReference type="Proteomes" id="UP000324222">
    <property type="component" value="Unassembled WGS sequence"/>
</dbReference>
<evidence type="ECO:0000313" key="2">
    <source>
        <dbReference type="EMBL" id="MPC69008.1"/>
    </source>
</evidence>
<keyword evidence="3" id="KW-1185">Reference proteome</keyword>
<organism evidence="2 3">
    <name type="scientific">Portunus trituberculatus</name>
    <name type="common">Swimming crab</name>
    <name type="synonym">Neptunus trituberculatus</name>
    <dbReference type="NCBI Taxonomy" id="210409"/>
    <lineage>
        <taxon>Eukaryota</taxon>
        <taxon>Metazoa</taxon>
        <taxon>Ecdysozoa</taxon>
        <taxon>Arthropoda</taxon>
        <taxon>Crustacea</taxon>
        <taxon>Multicrustacea</taxon>
        <taxon>Malacostraca</taxon>
        <taxon>Eumalacostraca</taxon>
        <taxon>Eucarida</taxon>
        <taxon>Decapoda</taxon>
        <taxon>Pleocyemata</taxon>
        <taxon>Brachyura</taxon>
        <taxon>Eubrachyura</taxon>
        <taxon>Portunoidea</taxon>
        <taxon>Portunidae</taxon>
        <taxon>Portuninae</taxon>
        <taxon>Portunus</taxon>
    </lineage>
</organism>
<sequence length="159" mass="18367">MKEQPQQMKEQSQELRQAELRGISEKRCACAEEKHREGPISEIHCKEEVVEDQEEADAPVRAVHSFLVLGAGAAFQHPPSPLSSEDEDHRSSRSSLPFSRANRKLRKPREFNSKVPWEAYQAQFELLAPPRYERGTDALPRHVKARRVTTCKTNHRWKD</sequence>
<dbReference type="EMBL" id="VSRR010028745">
    <property type="protein sequence ID" value="MPC69008.1"/>
    <property type="molecule type" value="Genomic_DNA"/>
</dbReference>
<feature type="region of interest" description="Disordered" evidence="1">
    <location>
        <begin position="74"/>
        <end position="107"/>
    </location>
</feature>
<name>A0A5B7HJP7_PORTR</name>
<evidence type="ECO:0000313" key="3">
    <source>
        <dbReference type="Proteomes" id="UP000324222"/>
    </source>
</evidence>
<accession>A0A5B7HJP7</accession>
<dbReference type="AlphaFoldDB" id="A0A5B7HJP7"/>